<protein>
    <recommendedName>
        <fullName evidence="11">EF-hand domain-containing protein</fullName>
    </recommendedName>
</protein>
<dbReference type="InterPro" id="IPR018247">
    <property type="entry name" value="EF_Hand_1_Ca_BS"/>
</dbReference>
<dbReference type="Pfam" id="PF00180">
    <property type="entry name" value="Iso_dh"/>
    <property type="match status" value="1"/>
</dbReference>
<dbReference type="InterPro" id="IPR024084">
    <property type="entry name" value="IsoPropMal-DH-like_dom"/>
</dbReference>
<keyword evidence="5" id="KW-0479">Metal-binding</keyword>
<accession>A0A7S2QNP3</accession>
<dbReference type="NCBIfam" id="TIGR00127">
    <property type="entry name" value="nadp_idh_euk"/>
    <property type="match status" value="1"/>
</dbReference>
<feature type="domain" description="EF-hand" evidence="11">
    <location>
        <begin position="66"/>
        <end position="101"/>
    </location>
</feature>
<evidence type="ECO:0000256" key="2">
    <source>
        <dbReference type="ARBA" id="ARBA00001946"/>
    </source>
</evidence>
<dbReference type="PROSITE" id="PS50222">
    <property type="entry name" value="EF_HAND_2"/>
    <property type="match status" value="1"/>
</dbReference>
<keyword evidence="7" id="KW-0460">Magnesium</keyword>
<dbReference type="PROSITE" id="PS00018">
    <property type="entry name" value="EF_HAND_1"/>
    <property type="match status" value="1"/>
</dbReference>
<evidence type="ECO:0000256" key="10">
    <source>
        <dbReference type="SAM" id="MobiDB-lite"/>
    </source>
</evidence>
<proteinExistence type="inferred from homology"/>
<name>A0A7S2QNP3_9DINO</name>
<evidence type="ECO:0000256" key="7">
    <source>
        <dbReference type="ARBA" id="ARBA00022842"/>
    </source>
</evidence>
<dbReference type="Gene3D" id="1.10.238.10">
    <property type="entry name" value="EF-hand"/>
    <property type="match status" value="1"/>
</dbReference>
<sequence length="621" mass="69420">MKPAFDELRQNREMELTKAEFLELCPRALPETVDGLFSIFDRHPRNGNISYDEIAAFVLLACDGGSVEEKLESLFPFCDVDGDNLVSADELAAAIRMLYYAQFKDVEYMRFKVDRVVEEAMEGAEGESMTLMHFTEWARSNKPAVSELRDIMQKPILDKTDEEGLPQTWPIQAKMSFDKIKVENPVVELDGDEMTRIIWQMVKEKLIFPFLDMELDYYDLSITYRDETEDNVTLDAAKAVWLHNVGVKCPTITPDEARVLEFNLQQMWPSCGTLLRTKLDGTMFTAPITITNIPRYIPGWEKPIILGRHAQGDIGQACQLVSSAAGTFRLVFEPDGDGAGSAGVESQEAVVHQFTAGGGVMMGMYNTRESVENFAKCCFEHALHEELPLYLSTKRSTLKAYDSLFVDTFENMYQTHYKQPFEERGIWFQHLLINEMVAQVIKSNGGFIWACKNHDGDVLSDLVAQGFGSPGLMVSTLVCPDGKTLMTEAGHGTVTKHYRAFQRGEKTSTNPMACVFAWSRALAHRAKLDGNERLAFFSRALEEACITCVQRGIMSKDMASCAKESPESSEQWMLTEDLLNAFANELRIVLGKPLKATEKAQETPFADSGADVAAATSAGAE</sequence>
<comment type="cofactor">
    <cofactor evidence="2">
        <name>Mg(2+)</name>
        <dbReference type="ChEBI" id="CHEBI:18420"/>
    </cofactor>
</comment>
<dbReference type="GO" id="GO:0004450">
    <property type="term" value="F:isocitrate dehydrogenase (NADP+) activity"/>
    <property type="evidence" value="ECO:0007669"/>
    <property type="project" value="InterPro"/>
</dbReference>
<dbReference type="GO" id="GO:0005509">
    <property type="term" value="F:calcium ion binding"/>
    <property type="evidence" value="ECO:0007669"/>
    <property type="project" value="InterPro"/>
</dbReference>
<evidence type="ECO:0000256" key="4">
    <source>
        <dbReference type="ARBA" id="ARBA00022532"/>
    </source>
</evidence>
<dbReference type="PANTHER" id="PTHR11822">
    <property type="entry name" value="NADP-SPECIFIC ISOCITRATE DEHYDROGENASE"/>
    <property type="match status" value="1"/>
</dbReference>
<dbReference type="GO" id="GO:0006099">
    <property type="term" value="P:tricarboxylic acid cycle"/>
    <property type="evidence" value="ECO:0007669"/>
    <property type="project" value="UniProtKB-KW"/>
</dbReference>
<dbReference type="InterPro" id="IPR002048">
    <property type="entry name" value="EF_hand_dom"/>
</dbReference>
<evidence type="ECO:0000313" key="12">
    <source>
        <dbReference type="EMBL" id="CAD9647305.1"/>
    </source>
</evidence>
<dbReference type="InterPro" id="IPR011992">
    <property type="entry name" value="EF-hand-dom_pair"/>
</dbReference>
<evidence type="ECO:0000256" key="6">
    <source>
        <dbReference type="ARBA" id="ARBA00022837"/>
    </source>
</evidence>
<organism evidence="12">
    <name type="scientific">Zooxanthella nutricula</name>
    <dbReference type="NCBI Taxonomy" id="1333877"/>
    <lineage>
        <taxon>Eukaryota</taxon>
        <taxon>Sar</taxon>
        <taxon>Alveolata</taxon>
        <taxon>Dinophyceae</taxon>
        <taxon>Peridiniales</taxon>
        <taxon>Peridiniales incertae sedis</taxon>
        <taxon>Zooxanthella</taxon>
    </lineage>
</organism>
<evidence type="ECO:0000256" key="1">
    <source>
        <dbReference type="ARBA" id="ARBA00001936"/>
    </source>
</evidence>
<dbReference type="SUPFAM" id="SSF47473">
    <property type="entry name" value="EF-hand"/>
    <property type="match status" value="1"/>
</dbReference>
<dbReference type="SUPFAM" id="SSF53659">
    <property type="entry name" value="Isocitrate/Isopropylmalate dehydrogenase-like"/>
    <property type="match status" value="1"/>
</dbReference>
<comment type="similarity">
    <text evidence="3">Belongs to the isocitrate and isopropylmalate dehydrogenases family.</text>
</comment>
<dbReference type="SMART" id="SM01329">
    <property type="entry name" value="Iso_dh"/>
    <property type="match status" value="1"/>
</dbReference>
<dbReference type="GO" id="GO:0006102">
    <property type="term" value="P:isocitrate metabolic process"/>
    <property type="evidence" value="ECO:0007669"/>
    <property type="project" value="InterPro"/>
</dbReference>
<comment type="cofactor">
    <cofactor evidence="1">
        <name>Mn(2+)</name>
        <dbReference type="ChEBI" id="CHEBI:29035"/>
    </cofactor>
</comment>
<keyword evidence="6" id="KW-0106">Calcium</keyword>
<reference evidence="12" key="1">
    <citation type="submission" date="2021-01" db="EMBL/GenBank/DDBJ databases">
        <authorList>
            <person name="Corre E."/>
            <person name="Pelletier E."/>
            <person name="Niang G."/>
            <person name="Scheremetjew M."/>
            <person name="Finn R."/>
            <person name="Kale V."/>
            <person name="Holt S."/>
            <person name="Cochrane G."/>
            <person name="Meng A."/>
            <person name="Brown T."/>
            <person name="Cohen L."/>
        </authorList>
    </citation>
    <scope>NUCLEOTIDE SEQUENCE</scope>
    <source>
        <strain evidence="12">RCC3387</strain>
    </source>
</reference>
<keyword evidence="8" id="KW-0560">Oxidoreductase</keyword>
<feature type="compositionally biased region" description="Low complexity" evidence="10">
    <location>
        <begin position="606"/>
        <end position="621"/>
    </location>
</feature>
<keyword evidence="4" id="KW-0816">Tricarboxylic acid cycle</keyword>
<evidence type="ECO:0000256" key="8">
    <source>
        <dbReference type="ARBA" id="ARBA00023002"/>
    </source>
</evidence>
<dbReference type="PANTHER" id="PTHR11822:SF21">
    <property type="entry name" value="ISOCITRATE DEHYDROGENASE [NADP], MITOCHONDRIAL"/>
    <property type="match status" value="1"/>
</dbReference>
<evidence type="ECO:0000256" key="3">
    <source>
        <dbReference type="ARBA" id="ARBA00007769"/>
    </source>
</evidence>
<feature type="region of interest" description="Disordered" evidence="10">
    <location>
        <begin position="598"/>
        <end position="621"/>
    </location>
</feature>
<keyword evidence="9" id="KW-0464">Manganese</keyword>
<dbReference type="Gene3D" id="3.40.718.10">
    <property type="entry name" value="Isopropylmalate Dehydrogenase"/>
    <property type="match status" value="1"/>
</dbReference>
<dbReference type="InterPro" id="IPR004790">
    <property type="entry name" value="Isocitrate_DH_NADP"/>
</dbReference>
<evidence type="ECO:0000256" key="9">
    <source>
        <dbReference type="ARBA" id="ARBA00023211"/>
    </source>
</evidence>
<gene>
    <name evidence="12" type="ORF">BRAN1462_LOCUS65127</name>
</gene>
<evidence type="ECO:0000256" key="5">
    <source>
        <dbReference type="ARBA" id="ARBA00022723"/>
    </source>
</evidence>
<dbReference type="AlphaFoldDB" id="A0A7S2QNP3"/>
<evidence type="ECO:0000259" key="11">
    <source>
        <dbReference type="PROSITE" id="PS50222"/>
    </source>
</evidence>
<dbReference type="NCBIfam" id="NF006156">
    <property type="entry name" value="PRK08299.1"/>
    <property type="match status" value="1"/>
</dbReference>
<dbReference type="EMBL" id="HBGW01103016">
    <property type="protein sequence ID" value="CAD9647305.1"/>
    <property type="molecule type" value="Transcribed_RNA"/>
</dbReference>